<evidence type="ECO:0000259" key="14">
    <source>
        <dbReference type="PROSITE" id="PS52035"/>
    </source>
</evidence>
<dbReference type="AlphaFoldDB" id="A0A1W1WUL0"/>
<dbReference type="Proteomes" id="UP000192602">
    <property type="component" value="Unassembled WGS sequence"/>
</dbReference>
<dbReference type="SUPFAM" id="SSF53187">
    <property type="entry name" value="Zn-dependent exopeptidases"/>
    <property type="match status" value="1"/>
</dbReference>
<comment type="similarity">
    <text evidence="2 12">Belongs to the peptidase M14 family.</text>
</comment>
<keyword evidence="8" id="KW-0862">Zinc</keyword>
<dbReference type="EMBL" id="FWWZ01000001">
    <property type="protein sequence ID" value="SMC09720.1"/>
    <property type="molecule type" value="Genomic_DNA"/>
</dbReference>
<dbReference type="InterPro" id="IPR057246">
    <property type="entry name" value="CARBOXYPEPT_ZN_1"/>
</dbReference>
<dbReference type="InterPro" id="IPR013783">
    <property type="entry name" value="Ig-like_fold"/>
</dbReference>
<evidence type="ECO:0000256" key="11">
    <source>
        <dbReference type="ARBA" id="ARBA00066554"/>
    </source>
</evidence>
<comment type="cofactor">
    <cofactor evidence="1">
        <name>Zn(2+)</name>
        <dbReference type="ChEBI" id="CHEBI:29105"/>
    </cofactor>
</comment>
<keyword evidence="5" id="KW-0479">Metal-binding</keyword>
<dbReference type="SUPFAM" id="SSF49265">
    <property type="entry name" value="Fibronectin type III"/>
    <property type="match status" value="1"/>
</dbReference>
<dbReference type="PROSITE" id="PS50853">
    <property type="entry name" value="FN3"/>
    <property type="match status" value="1"/>
</dbReference>
<proteinExistence type="inferred from homology"/>
<dbReference type="Pfam" id="PF00246">
    <property type="entry name" value="Peptidase_M14"/>
    <property type="match status" value="1"/>
</dbReference>
<evidence type="ECO:0000256" key="12">
    <source>
        <dbReference type="PROSITE-ProRule" id="PRU01379"/>
    </source>
</evidence>
<organism evidence="15 16">
    <name type="scientific">Nitratiruptor tergarcus DSM 16512</name>
    <dbReference type="NCBI Taxonomy" id="1069081"/>
    <lineage>
        <taxon>Bacteria</taxon>
        <taxon>Pseudomonadati</taxon>
        <taxon>Campylobacterota</taxon>
        <taxon>Epsilonproteobacteria</taxon>
        <taxon>Nautiliales</taxon>
        <taxon>Nitratiruptoraceae</taxon>
        <taxon>Nitratiruptor</taxon>
    </lineage>
</organism>
<dbReference type="SMART" id="SM00631">
    <property type="entry name" value="Zn_pept"/>
    <property type="match status" value="1"/>
</dbReference>
<protein>
    <recommendedName>
        <fullName evidence="11">carboxypeptidase T</fullName>
        <ecNumber evidence="11">3.4.17.18</ecNumber>
    </recommendedName>
</protein>
<dbReference type="PANTHER" id="PTHR11705">
    <property type="entry name" value="PROTEASE FAMILY M14 CARBOXYPEPTIDASE A,B"/>
    <property type="match status" value="1"/>
</dbReference>
<dbReference type="PANTHER" id="PTHR11705:SF143">
    <property type="entry name" value="SLL0236 PROTEIN"/>
    <property type="match status" value="1"/>
</dbReference>
<evidence type="ECO:0000256" key="10">
    <source>
        <dbReference type="ARBA" id="ARBA00050859"/>
    </source>
</evidence>
<keyword evidence="9" id="KW-0482">Metalloprotease</keyword>
<gene>
    <name evidence="15" type="ORF">SAMN05660197_1542</name>
</gene>
<dbReference type="GO" id="GO:0008270">
    <property type="term" value="F:zinc ion binding"/>
    <property type="evidence" value="ECO:0007669"/>
    <property type="project" value="InterPro"/>
</dbReference>
<dbReference type="Gene3D" id="2.60.40.10">
    <property type="entry name" value="Immunoglobulins"/>
    <property type="match status" value="1"/>
</dbReference>
<feature type="domain" description="Fibronectin type-III" evidence="13">
    <location>
        <begin position="302"/>
        <end position="398"/>
    </location>
</feature>
<dbReference type="OrthoDB" id="5294005at2"/>
<dbReference type="GO" id="GO:0004181">
    <property type="term" value="F:metallocarboxypeptidase activity"/>
    <property type="evidence" value="ECO:0007669"/>
    <property type="project" value="InterPro"/>
</dbReference>
<accession>A0A1W1WUL0</accession>
<dbReference type="InterPro" id="IPR036116">
    <property type="entry name" value="FN3_sf"/>
</dbReference>
<evidence type="ECO:0000256" key="9">
    <source>
        <dbReference type="ARBA" id="ARBA00023049"/>
    </source>
</evidence>
<evidence type="ECO:0000256" key="8">
    <source>
        <dbReference type="ARBA" id="ARBA00022833"/>
    </source>
</evidence>
<feature type="domain" description="Peptidase M14" evidence="14">
    <location>
        <begin position="4"/>
        <end position="292"/>
    </location>
</feature>
<evidence type="ECO:0000256" key="7">
    <source>
        <dbReference type="ARBA" id="ARBA00022801"/>
    </source>
</evidence>
<dbReference type="PROSITE" id="PS00132">
    <property type="entry name" value="CARBOXYPEPT_ZN_1"/>
    <property type="match status" value="1"/>
</dbReference>
<sequence>MKHNYLSYQDTIKFLEDMVKKYPHLIQMQTIGSTWENRPIVLATITQNVEFAHLKPALLYTGTIHAREWIGNELAVAFIRYLLTHSTTDPRVMEALSKSTLYIVPVLNPDGFEYSRTHYSFWRKNRRKNPDGSYGVDLNRNFSVGWVKSTNYSSNVYGGPAPFSEPETKAIKEFVDSHPNITIALDYHSQGNVFFPAHKFNHEAEIDGTDLNVLCANMNYEIFKVTGRKYGIHRGKPPTKLISGSGREYYYSKGILASVVEVGTRNIPDYLQNMSESIHENIPALLYAMREASNYAPLHPPRVEFFTIKESSSNAVTLEWEYDLQANSGVYFEIYRNDQHKEACREPSLIGTTTRLEFTDTDRESGKLYFYYIRPVNLLSRQKGPFAPQVKVMTTLERDEFFRNLFPAPKDIGYVAHKSNKNREHFGKNSLFVGVNETLGISYGVIRFKLDSVAKNALIKEAKISLYPLNRVNVKIEKYGEWSISIIESVDDITDFDQIHNAKVIQTLGQTIPSQQLTQGIWKTWNFNSYERELLQEAIKKGEVLFRIQGPTKLPLGSDSQMMMFDLGYGPFGGGIHYRPHLDIKYTLPSTKLEIEPSRLATVTKDGVTLDTLSCGFDSDGDVVYGFMEFDLSSLPEADTTVITNAFIRIHNKPIKPSGEDIRYLIELVDLDELDYEKLEHRESLGFIDYEVSETELAKKDEHLFLFDTSSKIELENAHAQDKKVGFIIRPTKASQTKNHIIDWYDKRSQNEVKLDLKYIKRRKYPVAPVKDLSAKIEKGMVKLTWENPTDPDFVGAYVVRNRFHPPRNPQDGVKLYAGKDNYTYDNFGNTKIAKYYAVFTYDDVPNYSEPVILYYEP</sequence>
<evidence type="ECO:0000259" key="13">
    <source>
        <dbReference type="PROSITE" id="PS50853"/>
    </source>
</evidence>
<reference evidence="16" key="1">
    <citation type="submission" date="2017-04" db="EMBL/GenBank/DDBJ databases">
        <authorList>
            <person name="Varghese N."/>
            <person name="Submissions S."/>
        </authorList>
    </citation>
    <scope>NUCLEOTIDE SEQUENCE [LARGE SCALE GENOMIC DNA]</scope>
    <source>
        <strain evidence="16">DSM 16512</strain>
    </source>
</reference>
<dbReference type="STRING" id="1069081.SAMN05660197_1542"/>
<comment type="caution">
    <text evidence="12">Lacks conserved residue(s) required for the propagation of feature annotation.</text>
</comment>
<dbReference type="GO" id="GO:0006508">
    <property type="term" value="P:proteolysis"/>
    <property type="evidence" value="ECO:0007669"/>
    <property type="project" value="UniProtKB-KW"/>
</dbReference>
<dbReference type="EC" id="3.4.17.18" evidence="11"/>
<evidence type="ECO:0000313" key="15">
    <source>
        <dbReference type="EMBL" id="SMC09720.1"/>
    </source>
</evidence>
<keyword evidence="4" id="KW-0645">Protease</keyword>
<comment type="catalytic activity">
    <reaction evidence="10">
        <text>Releases a C-terminal residue, which may be hydrophobic or positively charged.</text>
        <dbReference type="EC" id="3.4.17.18"/>
    </reaction>
</comment>
<keyword evidence="3 15" id="KW-0121">Carboxypeptidase</keyword>
<dbReference type="PRINTS" id="PR00765">
    <property type="entry name" value="CRBOXYPTASEA"/>
</dbReference>
<dbReference type="InterPro" id="IPR000834">
    <property type="entry name" value="Peptidase_M14"/>
</dbReference>
<dbReference type="GO" id="GO:0005615">
    <property type="term" value="C:extracellular space"/>
    <property type="evidence" value="ECO:0007669"/>
    <property type="project" value="TreeGrafter"/>
</dbReference>
<name>A0A1W1WUL0_9BACT</name>
<evidence type="ECO:0000256" key="1">
    <source>
        <dbReference type="ARBA" id="ARBA00001947"/>
    </source>
</evidence>
<evidence type="ECO:0000256" key="4">
    <source>
        <dbReference type="ARBA" id="ARBA00022670"/>
    </source>
</evidence>
<evidence type="ECO:0000256" key="3">
    <source>
        <dbReference type="ARBA" id="ARBA00022645"/>
    </source>
</evidence>
<evidence type="ECO:0000256" key="5">
    <source>
        <dbReference type="ARBA" id="ARBA00022723"/>
    </source>
</evidence>
<evidence type="ECO:0000256" key="2">
    <source>
        <dbReference type="ARBA" id="ARBA00005988"/>
    </source>
</evidence>
<dbReference type="RefSeq" id="WP_084275937.1">
    <property type="nucleotide sequence ID" value="NZ_AP026671.1"/>
</dbReference>
<keyword evidence="7" id="KW-0378">Hydrolase</keyword>
<dbReference type="PROSITE" id="PS52035">
    <property type="entry name" value="PEPTIDASE_M14"/>
    <property type="match status" value="1"/>
</dbReference>
<evidence type="ECO:0000256" key="6">
    <source>
        <dbReference type="ARBA" id="ARBA00022729"/>
    </source>
</evidence>
<dbReference type="InterPro" id="IPR003961">
    <property type="entry name" value="FN3_dom"/>
</dbReference>
<dbReference type="Gene3D" id="3.40.630.10">
    <property type="entry name" value="Zn peptidases"/>
    <property type="match status" value="1"/>
</dbReference>
<keyword evidence="16" id="KW-1185">Reference proteome</keyword>
<keyword evidence="6" id="KW-0732">Signal</keyword>
<evidence type="ECO:0000313" key="16">
    <source>
        <dbReference type="Proteomes" id="UP000192602"/>
    </source>
</evidence>
<dbReference type="FunFam" id="3.40.630.10:FF:000084">
    <property type="entry name" value="Carboxypeptidase B2"/>
    <property type="match status" value="1"/>
</dbReference>